<comment type="caution">
    <text evidence="2">The sequence shown here is derived from an EMBL/GenBank/DDBJ whole genome shotgun (WGS) entry which is preliminary data.</text>
</comment>
<dbReference type="NCBIfam" id="NF033592">
    <property type="entry name" value="transpos_IS4_1"/>
    <property type="match status" value="1"/>
</dbReference>
<protein>
    <submittedName>
        <fullName evidence="2">Transposase</fullName>
    </submittedName>
</protein>
<evidence type="ECO:0000313" key="3">
    <source>
        <dbReference type="Proteomes" id="UP000178885"/>
    </source>
</evidence>
<reference evidence="2 3" key="1">
    <citation type="journal article" date="2016" name="Nat. Commun.">
        <title>Thousands of microbial genomes shed light on interconnected biogeochemical processes in an aquifer system.</title>
        <authorList>
            <person name="Anantharaman K."/>
            <person name="Brown C.T."/>
            <person name="Hug L.A."/>
            <person name="Sharon I."/>
            <person name="Castelle C.J."/>
            <person name="Probst A.J."/>
            <person name="Thomas B.C."/>
            <person name="Singh A."/>
            <person name="Wilkins M.J."/>
            <person name="Karaoz U."/>
            <person name="Brodie E.L."/>
            <person name="Williams K.H."/>
            <person name="Hubbard S.S."/>
            <person name="Banfield J.F."/>
        </authorList>
    </citation>
    <scope>NUCLEOTIDE SEQUENCE [LARGE SCALE GENOMIC DNA]</scope>
</reference>
<accession>A0A1F6TNG3</accession>
<dbReference type="SUPFAM" id="SSF53098">
    <property type="entry name" value="Ribonuclease H-like"/>
    <property type="match status" value="1"/>
</dbReference>
<dbReference type="GO" id="GO:0003677">
    <property type="term" value="F:DNA binding"/>
    <property type="evidence" value="ECO:0007669"/>
    <property type="project" value="InterPro"/>
</dbReference>
<dbReference type="Pfam" id="PF01609">
    <property type="entry name" value="DDE_Tnp_1"/>
    <property type="match status" value="1"/>
</dbReference>
<dbReference type="InterPro" id="IPR047952">
    <property type="entry name" value="Transpos_IS4"/>
</dbReference>
<dbReference type="AlphaFoldDB" id="A0A1F6TNG3"/>
<dbReference type="Proteomes" id="UP000178885">
    <property type="component" value="Unassembled WGS sequence"/>
</dbReference>
<dbReference type="GO" id="GO:0006313">
    <property type="term" value="P:DNA transposition"/>
    <property type="evidence" value="ECO:0007669"/>
    <property type="project" value="InterPro"/>
</dbReference>
<proteinExistence type="predicted"/>
<name>A0A1F6TNG3_9PROT</name>
<dbReference type="InterPro" id="IPR012337">
    <property type="entry name" value="RNaseH-like_sf"/>
</dbReference>
<dbReference type="EMBL" id="MFSU01000076">
    <property type="protein sequence ID" value="OGI46671.1"/>
    <property type="molecule type" value="Genomic_DNA"/>
</dbReference>
<sequence>MHPNPRVRAQQQSRVRRRAEQSDAYAFFNLLTSPELLDRVESLLPSHRERLFPPTETLSMFLSQALSADRSCQRAVNEAAVKRLAAGLPRVSTHTGAYCRARARLPEAMLSGLMQHTGRRISAQAPSAWRWRGHPVRLVDGATVAMPDTPENQALYPQPRSQAPGLGFPLCRLVGLICLGSGAVLDAALGGCLGPGSDEQTLLRTLLDALESGDLLLGDAYYASYFLLCDLQARGVEAVFEQQGARKRSTDFRRGQRLGARDHLIELRKPKLRPDWMTPAQYARAPETLTVRELATGGKILVTTLLCPRQTPKAALKALYRSRWHVELDLRHIKTTLGMEMLSCKTPGMAQKEIWAYLLAYNLIRLMMAQSATLAECSPRALSFKHTLQLWIAWDHHGPGSDDDEKLYGLFVLIAEQRVGNRPGRIEPRAIKRRPKPYPLLTKPRALAREEIRRHGHPRKVK</sequence>
<dbReference type="PANTHER" id="PTHR37529:SF1">
    <property type="entry name" value="TRANSPOSASE INSG FOR INSERTION SEQUENCE ELEMENT IS4-RELATED"/>
    <property type="match status" value="1"/>
</dbReference>
<evidence type="ECO:0000259" key="1">
    <source>
        <dbReference type="Pfam" id="PF01609"/>
    </source>
</evidence>
<gene>
    <name evidence="2" type="ORF">A2151_05955</name>
</gene>
<dbReference type="PANTHER" id="PTHR37529">
    <property type="entry name" value="TRANSPOSASE INSG FOR INSERTION SEQUENCE ELEMENT IS4-RELATED"/>
    <property type="match status" value="1"/>
</dbReference>
<evidence type="ECO:0000313" key="2">
    <source>
        <dbReference type="EMBL" id="OGI46671.1"/>
    </source>
</evidence>
<dbReference type="InterPro" id="IPR002559">
    <property type="entry name" value="Transposase_11"/>
</dbReference>
<organism evidence="2 3">
    <name type="scientific">Candidatus Muproteobacteria bacterium RBG_16_65_34</name>
    <dbReference type="NCBI Taxonomy" id="1817760"/>
    <lineage>
        <taxon>Bacteria</taxon>
        <taxon>Pseudomonadati</taxon>
        <taxon>Pseudomonadota</taxon>
        <taxon>Candidatus Muproteobacteria</taxon>
    </lineage>
</organism>
<dbReference type="STRING" id="1817760.A2151_05955"/>
<dbReference type="GO" id="GO:0004803">
    <property type="term" value="F:transposase activity"/>
    <property type="evidence" value="ECO:0007669"/>
    <property type="project" value="InterPro"/>
</dbReference>
<feature type="domain" description="Transposase IS4-like" evidence="1">
    <location>
        <begin position="132"/>
        <end position="363"/>
    </location>
</feature>